<dbReference type="Pfam" id="PF12867">
    <property type="entry name" value="DinB_2"/>
    <property type="match status" value="1"/>
</dbReference>
<name>A0ABN2KZK9_9MICO</name>
<evidence type="ECO:0000313" key="2">
    <source>
        <dbReference type="EMBL" id="GAA1768331.1"/>
    </source>
</evidence>
<protein>
    <recommendedName>
        <fullName evidence="1">DinB-like domain-containing protein</fullName>
    </recommendedName>
</protein>
<dbReference type="RefSeq" id="WP_232499291.1">
    <property type="nucleotide sequence ID" value="NZ_BAAANH010000007.1"/>
</dbReference>
<keyword evidence="3" id="KW-1185">Reference proteome</keyword>
<comment type="caution">
    <text evidence="2">The sequence shown here is derived from an EMBL/GenBank/DDBJ whole genome shotgun (WGS) entry which is preliminary data.</text>
</comment>
<dbReference type="InterPro" id="IPR024775">
    <property type="entry name" value="DinB-like"/>
</dbReference>
<proteinExistence type="predicted"/>
<evidence type="ECO:0000313" key="3">
    <source>
        <dbReference type="Proteomes" id="UP001500506"/>
    </source>
</evidence>
<organism evidence="2 3">
    <name type="scientific">Agromyces humatus</name>
    <dbReference type="NCBI Taxonomy" id="279573"/>
    <lineage>
        <taxon>Bacteria</taxon>
        <taxon>Bacillati</taxon>
        <taxon>Actinomycetota</taxon>
        <taxon>Actinomycetes</taxon>
        <taxon>Micrococcales</taxon>
        <taxon>Microbacteriaceae</taxon>
        <taxon>Agromyces</taxon>
    </lineage>
</organism>
<evidence type="ECO:0000259" key="1">
    <source>
        <dbReference type="Pfam" id="PF12867"/>
    </source>
</evidence>
<gene>
    <name evidence="2" type="ORF">GCM10009747_31450</name>
</gene>
<dbReference type="Gene3D" id="1.20.120.450">
    <property type="entry name" value="dinb family like domain"/>
    <property type="match status" value="1"/>
</dbReference>
<sequence length="189" mass="21018">MSIEPFYGDWRLYNDLIVEGLRGMSPEELALRAVPDDAARADASASWPIWAIAGHAAATRVYWLCSFLGLPGRESTPFAGMEDDGWEDHLDQPRSAEELVAGWTTTWAIVAHALRSWTPETLDEPMSPDGEQAAAHLTRRSLIHRLMFHEAFHAGEIAVIQAIHGRPQIDLWPPGYHTVEAAKARAAER</sequence>
<dbReference type="EMBL" id="BAAANH010000007">
    <property type="protein sequence ID" value="GAA1768331.1"/>
    <property type="molecule type" value="Genomic_DNA"/>
</dbReference>
<dbReference type="InterPro" id="IPR034660">
    <property type="entry name" value="DinB/YfiT-like"/>
</dbReference>
<accession>A0ABN2KZK9</accession>
<dbReference type="Proteomes" id="UP001500506">
    <property type="component" value="Unassembled WGS sequence"/>
</dbReference>
<dbReference type="SUPFAM" id="SSF109854">
    <property type="entry name" value="DinB/YfiT-like putative metalloenzymes"/>
    <property type="match status" value="1"/>
</dbReference>
<reference evidence="2 3" key="1">
    <citation type="journal article" date="2019" name="Int. J. Syst. Evol. Microbiol.">
        <title>The Global Catalogue of Microorganisms (GCM) 10K type strain sequencing project: providing services to taxonomists for standard genome sequencing and annotation.</title>
        <authorList>
            <consortium name="The Broad Institute Genomics Platform"/>
            <consortium name="The Broad Institute Genome Sequencing Center for Infectious Disease"/>
            <person name="Wu L."/>
            <person name="Ma J."/>
        </authorList>
    </citation>
    <scope>NUCLEOTIDE SEQUENCE [LARGE SCALE GENOMIC DNA]</scope>
    <source>
        <strain evidence="2 3">JCM 14319</strain>
    </source>
</reference>
<feature type="domain" description="DinB-like" evidence="1">
    <location>
        <begin position="31"/>
        <end position="157"/>
    </location>
</feature>